<dbReference type="InterPro" id="IPR032687">
    <property type="entry name" value="AraC-type_N"/>
</dbReference>
<dbReference type="PANTHER" id="PTHR47894:SF1">
    <property type="entry name" value="HTH-TYPE TRANSCRIPTIONAL REGULATOR VQSM"/>
    <property type="match status" value="1"/>
</dbReference>
<dbReference type="SMART" id="SM00342">
    <property type="entry name" value="HTH_ARAC"/>
    <property type="match status" value="1"/>
</dbReference>
<dbReference type="EMBL" id="LR215973">
    <property type="protein sequence ID" value="VFA99010.1"/>
    <property type="molecule type" value="Genomic_DNA"/>
</dbReference>
<evidence type="ECO:0000256" key="1">
    <source>
        <dbReference type="ARBA" id="ARBA00023125"/>
    </source>
</evidence>
<evidence type="ECO:0000313" key="4">
    <source>
        <dbReference type="Proteomes" id="UP000290439"/>
    </source>
</evidence>
<organism evidence="3 4">
    <name type="scientific">Nocardia cyriacigeorgica</name>
    <dbReference type="NCBI Taxonomy" id="135487"/>
    <lineage>
        <taxon>Bacteria</taxon>
        <taxon>Bacillati</taxon>
        <taxon>Actinomycetota</taxon>
        <taxon>Actinomycetes</taxon>
        <taxon>Mycobacteriales</taxon>
        <taxon>Nocardiaceae</taxon>
        <taxon>Nocardia</taxon>
    </lineage>
</organism>
<reference evidence="3 4" key="1">
    <citation type="submission" date="2019-02" db="EMBL/GenBank/DDBJ databases">
        <authorList>
            <consortium name="Pathogen Informatics"/>
        </authorList>
    </citation>
    <scope>NUCLEOTIDE SEQUENCE [LARGE SCALE GENOMIC DNA]</scope>
    <source>
        <strain evidence="3 4">3012STDY6756504</strain>
    </source>
</reference>
<evidence type="ECO:0000259" key="2">
    <source>
        <dbReference type="PROSITE" id="PS01124"/>
    </source>
</evidence>
<dbReference type="GO" id="GO:0003700">
    <property type="term" value="F:DNA-binding transcription factor activity"/>
    <property type="evidence" value="ECO:0007669"/>
    <property type="project" value="InterPro"/>
</dbReference>
<proteinExistence type="predicted"/>
<dbReference type="PROSITE" id="PS01124">
    <property type="entry name" value="HTH_ARAC_FAMILY_2"/>
    <property type="match status" value="1"/>
</dbReference>
<dbReference type="GO" id="GO:0000976">
    <property type="term" value="F:transcription cis-regulatory region binding"/>
    <property type="evidence" value="ECO:0007669"/>
    <property type="project" value="TreeGrafter"/>
</dbReference>
<dbReference type="Gene3D" id="1.10.10.60">
    <property type="entry name" value="Homeodomain-like"/>
    <property type="match status" value="1"/>
</dbReference>
<gene>
    <name evidence="3" type="ORF">NCTC10797_02789</name>
</gene>
<keyword evidence="1" id="KW-0238">DNA-binding</keyword>
<dbReference type="RefSeq" id="WP_130917399.1">
    <property type="nucleotide sequence ID" value="NZ_LR215973.1"/>
</dbReference>
<dbReference type="InterPro" id="IPR018060">
    <property type="entry name" value="HTH_AraC"/>
</dbReference>
<accession>A0A4U8VZ66</accession>
<dbReference type="Pfam" id="PF12625">
    <property type="entry name" value="Arabinose_bd"/>
    <property type="match status" value="1"/>
</dbReference>
<dbReference type="AlphaFoldDB" id="A0A4U8VZ66"/>
<dbReference type="GO" id="GO:0005829">
    <property type="term" value="C:cytosol"/>
    <property type="evidence" value="ECO:0007669"/>
    <property type="project" value="TreeGrafter"/>
</dbReference>
<evidence type="ECO:0000313" key="3">
    <source>
        <dbReference type="EMBL" id="VFA99010.1"/>
    </source>
</evidence>
<name>A0A4U8VZ66_9NOCA</name>
<feature type="domain" description="HTH araC/xylS-type" evidence="2">
    <location>
        <begin position="235"/>
        <end position="321"/>
    </location>
</feature>
<dbReference type="PANTHER" id="PTHR47894">
    <property type="entry name" value="HTH-TYPE TRANSCRIPTIONAL REGULATOR GADX"/>
    <property type="match status" value="1"/>
</dbReference>
<protein>
    <submittedName>
        <fullName evidence="3">Arabinose-binding domain of AraC transcription regulator, N-term</fullName>
    </submittedName>
</protein>
<sequence length="335" mass="36624">MRTDQVTLHRFVIGELTAAGLDRDKLIRDIGLPSWALASPEAYVPSEIFARLWEVAEHELGDPAVPVRVASRYSMGCLGLYDYLFSTAPDLGSGLRTLGPYVTAVTTNHRWGLVAENDDEVTLSIEMVDPAGHSRDRIHLWGLAAVVARSRLVVAAPVVPVRVRLCQAPPKSREAYVELFGTTDIEFRAPIDAVTFRAADMNLPLTSTDPTLATVLKPLADALPPPPPLATTWAEQVATALAKALEVGEVSLEAVARRMATSPRTLQRRLMEAGTTWRQEVDRARAARLAEAAATGPITRARQAQLLGYTDPGSIRRAARRWSITAAHRRCEQLD</sequence>
<dbReference type="Proteomes" id="UP000290439">
    <property type="component" value="Chromosome"/>
</dbReference>